<comment type="similarity">
    <text evidence="1">Belongs to the glutaredoxin family.</text>
</comment>
<accession>A0A0V0HB62</accession>
<name>A0A0V0HB62_SOLCH</name>
<dbReference type="InterPro" id="IPR036249">
    <property type="entry name" value="Thioredoxin-like_sf"/>
</dbReference>
<keyword evidence="1" id="KW-0813">Transport</keyword>
<dbReference type="AlphaFoldDB" id="A0A0V0HB62"/>
<dbReference type="SUPFAM" id="SSF52833">
    <property type="entry name" value="Thioredoxin-like"/>
    <property type="match status" value="1"/>
</dbReference>
<protein>
    <recommendedName>
        <fullName evidence="1">Glutaredoxin-like protein</fullName>
    </recommendedName>
</protein>
<proteinExistence type="inferred from homology"/>
<organism evidence="2">
    <name type="scientific">Solanum chacoense</name>
    <name type="common">Chaco potato</name>
    <dbReference type="NCBI Taxonomy" id="4108"/>
    <lineage>
        <taxon>Eukaryota</taxon>
        <taxon>Viridiplantae</taxon>
        <taxon>Streptophyta</taxon>
        <taxon>Embryophyta</taxon>
        <taxon>Tracheophyta</taxon>
        <taxon>Spermatophyta</taxon>
        <taxon>Magnoliopsida</taxon>
        <taxon>eudicotyledons</taxon>
        <taxon>Gunneridae</taxon>
        <taxon>Pentapetalae</taxon>
        <taxon>asterids</taxon>
        <taxon>lamiids</taxon>
        <taxon>Solanales</taxon>
        <taxon>Solanaceae</taxon>
        <taxon>Solanoideae</taxon>
        <taxon>Solaneae</taxon>
        <taxon>Solanum</taxon>
    </lineage>
</organism>
<reference evidence="2" key="1">
    <citation type="submission" date="2015-12" db="EMBL/GenBank/DDBJ databases">
        <title>Gene expression during late stages of embryo sac development: a critical building block for successful pollen-pistil interactions.</title>
        <authorList>
            <person name="Liu Y."/>
            <person name="Joly V."/>
            <person name="Sabar M."/>
            <person name="Matton D.P."/>
        </authorList>
    </citation>
    <scope>NUCLEOTIDE SEQUENCE</scope>
</reference>
<dbReference type="Pfam" id="PF05768">
    <property type="entry name" value="Glrx-like"/>
    <property type="match status" value="1"/>
</dbReference>
<dbReference type="InterPro" id="IPR008554">
    <property type="entry name" value="Glutaredoxin-like"/>
</dbReference>
<keyword evidence="1" id="KW-0249">Electron transport</keyword>
<dbReference type="InterPro" id="IPR052565">
    <property type="entry name" value="Glutaredoxin-like_YDR286C"/>
</dbReference>
<evidence type="ECO:0000313" key="2">
    <source>
        <dbReference type="EMBL" id="JAP16699.1"/>
    </source>
</evidence>
<dbReference type="Gene3D" id="3.40.30.10">
    <property type="entry name" value="Glutaredoxin"/>
    <property type="match status" value="1"/>
</dbReference>
<dbReference type="PANTHER" id="PTHR33558">
    <property type="entry name" value="GLUTAREDOXIN-LIKE PROTEIN C5ORF63 HOMOLOG"/>
    <property type="match status" value="1"/>
</dbReference>
<evidence type="ECO:0000256" key="1">
    <source>
        <dbReference type="RuleBase" id="RU363082"/>
    </source>
</evidence>
<sequence>MAAGLAIGFSAVRPPLKQALGVKILNYQKSKWVFSPLAFISSSSSSSSTSRKLILYSKPGCCLCDGLKEKLNAAFSLSSPHSLHDVQLQIRDITSNTDWEKAYQYEIPVLARVRPDGTEEVLPRLSPRLGVEAIHKKIAAALTE</sequence>
<dbReference type="PANTHER" id="PTHR33558:SF1">
    <property type="entry name" value="GLUTAREDOXIN-LIKE PROTEIN C5ORF63 HOMOLOG"/>
    <property type="match status" value="1"/>
</dbReference>
<dbReference type="EMBL" id="GEDG01023490">
    <property type="protein sequence ID" value="JAP16699.1"/>
    <property type="molecule type" value="Transcribed_RNA"/>
</dbReference>